<evidence type="ECO:0000313" key="3">
    <source>
        <dbReference type="Proteomes" id="UP001152320"/>
    </source>
</evidence>
<organism evidence="2 3">
    <name type="scientific">Holothuria leucospilota</name>
    <name type="common">Black long sea cucumber</name>
    <name type="synonym">Mertensiothuria leucospilota</name>
    <dbReference type="NCBI Taxonomy" id="206669"/>
    <lineage>
        <taxon>Eukaryota</taxon>
        <taxon>Metazoa</taxon>
        <taxon>Echinodermata</taxon>
        <taxon>Eleutherozoa</taxon>
        <taxon>Echinozoa</taxon>
        <taxon>Holothuroidea</taxon>
        <taxon>Aspidochirotacea</taxon>
        <taxon>Aspidochirotida</taxon>
        <taxon>Holothuriidae</taxon>
        <taxon>Holothuria</taxon>
    </lineage>
</organism>
<evidence type="ECO:0000256" key="1">
    <source>
        <dbReference type="SAM" id="MobiDB-lite"/>
    </source>
</evidence>
<keyword evidence="3" id="KW-1185">Reference proteome</keyword>
<protein>
    <submittedName>
        <fullName evidence="2">Uncharacterized protein</fullName>
    </submittedName>
</protein>
<evidence type="ECO:0000313" key="2">
    <source>
        <dbReference type="EMBL" id="KAJ8033754.1"/>
    </source>
</evidence>
<dbReference type="EMBL" id="JAIZAY010000011">
    <property type="protein sequence ID" value="KAJ8033754.1"/>
    <property type="molecule type" value="Genomic_DNA"/>
</dbReference>
<comment type="caution">
    <text evidence="2">The sequence shown here is derived from an EMBL/GenBank/DDBJ whole genome shotgun (WGS) entry which is preliminary data.</text>
</comment>
<name>A0A9Q1BWA5_HOLLE</name>
<proteinExistence type="predicted"/>
<dbReference type="AlphaFoldDB" id="A0A9Q1BWA5"/>
<sequence>MEMAAKIAKEFFPMVTSKSAKYQQSEKLSQVTKAYPRQRGKFMGEKNPLVINTMAHIHPKTVPSKMQSATTVIERDILLQPASQDPETKGKMGENHKHERSA</sequence>
<feature type="region of interest" description="Disordered" evidence="1">
    <location>
        <begin position="79"/>
        <end position="102"/>
    </location>
</feature>
<reference evidence="2" key="1">
    <citation type="submission" date="2021-10" db="EMBL/GenBank/DDBJ databases">
        <title>Tropical sea cucumber genome reveals ecological adaptation and Cuvierian tubules defense mechanism.</title>
        <authorList>
            <person name="Chen T."/>
        </authorList>
    </citation>
    <scope>NUCLEOTIDE SEQUENCE</scope>
    <source>
        <strain evidence="2">Nanhai2018</strain>
        <tissue evidence="2">Muscle</tissue>
    </source>
</reference>
<gene>
    <name evidence="2" type="ORF">HOLleu_24105</name>
</gene>
<dbReference type="Proteomes" id="UP001152320">
    <property type="component" value="Chromosome 11"/>
</dbReference>
<feature type="compositionally biased region" description="Basic and acidic residues" evidence="1">
    <location>
        <begin position="86"/>
        <end position="102"/>
    </location>
</feature>
<accession>A0A9Q1BWA5</accession>